<dbReference type="PANTHER" id="PTHR23028:SF53">
    <property type="entry name" value="ACYL_TRANSF_3 DOMAIN-CONTAINING PROTEIN"/>
    <property type="match status" value="1"/>
</dbReference>
<accession>A0AAU7FWB1</accession>
<dbReference type="Pfam" id="PF01757">
    <property type="entry name" value="Acyl_transf_3"/>
    <property type="match status" value="1"/>
</dbReference>
<sequence length="644" mass="72054">MTNINLTLEESKSLAVDREFRQDINLLRGVAILSVVLYHFAPTLLPGGFVGVDIFFVISGFLMTKIISTGLKKRSFKLLEFYAARSKRIIPALLTLCIIMALATLFWLPTNEYRKLGNYIGYIVLFISNIKLKKESGNYFATDSHENWFLHTWSLSVEWQFYLILPFIIIGLYPLRKWVNTGLCLLVLTLGAFWFSMSATENDASRFYLMPYRAWEMLCGGLVWYGANRLILTRAFCTLITLLGYTLITASVFFINDESAWPGGLTLLPIIGTMLVIYGNDNSLISLADRNLRWVGLSSYSVYLWHWPVAVYLIYAGHQHNGLWVLSAIVLSFLIGWVSWVLIEQPAKNFLNQRSVAAFWIILFSCIGTAWGYSYLVKNDIIVSRPNAQVDRIAAEANNKNYAADPKTHMSFYGTGTPAAIIIGDSHAEAAATALAAAAADRGSVVGITYSGCPTLADATLLESKRCGKFNRSLSEKLKAYPSNVPVVIVNRLTHYAEKRQVRFNAGPLDEKDYLQQYAASIVKMACTLNHEHPVVLVNPVPEMGVNVPRTLSHRLMTSKKAQDISIPLAEYQNRNSAILQAQSQAAETCGVKVLDPTPYLCSAGRCMGSKNLEPHYFDDNHLSETGNKALVPMFRQIFTQRAH</sequence>
<protein>
    <submittedName>
        <fullName evidence="4">Acyltransferase family protein</fullName>
        <ecNumber evidence="4">2.3.1.-</ecNumber>
    </submittedName>
</protein>
<feature type="transmembrane region" description="Helical" evidence="1">
    <location>
        <begin position="47"/>
        <end position="68"/>
    </location>
</feature>
<dbReference type="InterPro" id="IPR002656">
    <property type="entry name" value="Acyl_transf_3_dom"/>
</dbReference>
<dbReference type="PANTHER" id="PTHR23028">
    <property type="entry name" value="ACETYLTRANSFERASE"/>
    <property type="match status" value="1"/>
</dbReference>
<dbReference type="GO" id="GO:0009103">
    <property type="term" value="P:lipopolysaccharide biosynthetic process"/>
    <property type="evidence" value="ECO:0007669"/>
    <property type="project" value="TreeGrafter"/>
</dbReference>
<feature type="transmembrane region" description="Helical" evidence="1">
    <location>
        <begin position="24"/>
        <end position="41"/>
    </location>
</feature>
<keyword evidence="4" id="KW-0808">Transferase</keyword>
<name>A0AAU7FWB1_9ENTR</name>
<evidence type="ECO:0000259" key="2">
    <source>
        <dbReference type="Pfam" id="PF01757"/>
    </source>
</evidence>
<dbReference type="InterPro" id="IPR050879">
    <property type="entry name" value="Acyltransferase_3"/>
</dbReference>
<feature type="transmembrane region" description="Helical" evidence="1">
    <location>
        <begin position="89"/>
        <end position="108"/>
    </location>
</feature>
<feature type="transmembrane region" description="Helical" evidence="1">
    <location>
        <begin position="321"/>
        <end position="343"/>
    </location>
</feature>
<evidence type="ECO:0000259" key="3">
    <source>
        <dbReference type="Pfam" id="PF19040"/>
    </source>
</evidence>
<keyword evidence="1" id="KW-0472">Membrane</keyword>
<dbReference type="GO" id="GO:0016747">
    <property type="term" value="F:acyltransferase activity, transferring groups other than amino-acyl groups"/>
    <property type="evidence" value="ECO:0007669"/>
    <property type="project" value="InterPro"/>
</dbReference>
<evidence type="ECO:0000313" key="4">
    <source>
        <dbReference type="EMBL" id="XBM30620.1"/>
    </source>
</evidence>
<evidence type="ECO:0000256" key="1">
    <source>
        <dbReference type="SAM" id="Phobius"/>
    </source>
</evidence>
<feature type="transmembrane region" description="Helical" evidence="1">
    <location>
        <begin position="261"/>
        <end position="280"/>
    </location>
</feature>
<feature type="domain" description="SGNH" evidence="3">
    <location>
        <begin position="413"/>
        <end position="637"/>
    </location>
</feature>
<feature type="transmembrane region" description="Helical" evidence="1">
    <location>
        <begin position="235"/>
        <end position="255"/>
    </location>
</feature>
<gene>
    <name evidence="4" type="ORF">ABFV38_00430</name>
</gene>
<dbReference type="AlphaFoldDB" id="A0AAU7FWB1"/>
<dbReference type="RefSeq" id="WP_235403321.1">
    <property type="nucleotide sequence ID" value="NZ_CP157375.1"/>
</dbReference>
<keyword evidence="4" id="KW-0012">Acyltransferase</keyword>
<dbReference type="GO" id="GO:0016020">
    <property type="term" value="C:membrane"/>
    <property type="evidence" value="ECO:0007669"/>
    <property type="project" value="TreeGrafter"/>
</dbReference>
<dbReference type="Pfam" id="PF19040">
    <property type="entry name" value="SGNH"/>
    <property type="match status" value="1"/>
</dbReference>
<organism evidence="4">
    <name type="scientific">Enterobacter cloacae complex sp. Mu1197</name>
    <dbReference type="NCBI Taxonomy" id="3152302"/>
    <lineage>
        <taxon>Bacteria</taxon>
        <taxon>Pseudomonadati</taxon>
        <taxon>Pseudomonadota</taxon>
        <taxon>Gammaproteobacteria</taxon>
        <taxon>Enterobacterales</taxon>
        <taxon>Enterobacteriaceae</taxon>
        <taxon>Enterobacter</taxon>
        <taxon>Enterobacter cloacae complex</taxon>
    </lineage>
</organism>
<keyword evidence="1" id="KW-1133">Transmembrane helix</keyword>
<feature type="transmembrane region" description="Helical" evidence="1">
    <location>
        <begin position="355"/>
        <end position="376"/>
    </location>
</feature>
<feature type="transmembrane region" description="Helical" evidence="1">
    <location>
        <begin position="292"/>
        <end position="315"/>
    </location>
</feature>
<proteinExistence type="predicted"/>
<reference evidence="4" key="1">
    <citation type="submission" date="2024-05" db="EMBL/GenBank/DDBJ databases">
        <title>Copy number flexibility facilitates heteroresistance to increasing antibiotic pressure and threatens the beta-lactam pipeline.</title>
        <authorList>
            <person name="Choby J.E."/>
            <person name="Weiss D.S."/>
        </authorList>
    </citation>
    <scope>NUCLEOTIDE SEQUENCE</scope>
    <source>
        <strain evidence="4">Mu1197</strain>
    </source>
</reference>
<dbReference type="EMBL" id="CP157375">
    <property type="protein sequence ID" value="XBM30620.1"/>
    <property type="molecule type" value="Genomic_DNA"/>
</dbReference>
<feature type="domain" description="Acyltransferase 3" evidence="2">
    <location>
        <begin position="23"/>
        <end position="340"/>
    </location>
</feature>
<dbReference type="InterPro" id="IPR043968">
    <property type="entry name" value="SGNH"/>
</dbReference>
<feature type="transmembrane region" description="Helical" evidence="1">
    <location>
        <begin position="159"/>
        <end position="175"/>
    </location>
</feature>
<keyword evidence="1" id="KW-0812">Transmembrane</keyword>
<dbReference type="EC" id="2.3.1.-" evidence="4"/>
<feature type="transmembrane region" description="Helical" evidence="1">
    <location>
        <begin position="182"/>
        <end position="200"/>
    </location>
</feature>